<dbReference type="RefSeq" id="WP_113166111.1">
    <property type="nucleotide sequence ID" value="NZ_JACHBU010000007.1"/>
</dbReference>
<keyword evidence="3" id="KW-0732">Signal</keyword>
<organism evidence="5 6">
    <name type="scientific">Rhizobium soli</name>
    <dbReference type="NCBI Taxonomy" id="424798"/>
    <lineage>
        <taxon>Bacteria</taxon>
        <taxon>Pseudomonadati</taxon>
        <taxon>Pseudomonadota</taxon>
        <taxon>Alphaproteobacteria</taxon>
        <taxon>Hyphomicrobiales</taxon>
        <taxon>Rhizobiaceae</taxon>
        <taxon>Rhizobium/Agrobacterium group</taxon>
        <taxon>Rhizobium</taxon>
    </lineage>
</organism>
<dbReference type="SUPFAM" id="SSF111369">
    <property type="entry name" value="HlyD-like secretion proteins"/>
    <property type="match status" value="1"/>
</dbReference>
<dbReference type="InterPro" id="IPR006143">
    <property type="entry name" value="RND_pump_MFP"/>
</dbReference>
<dbReference type="Pfam" id="PF25989">
    <property type="entry name" value="YknX_C"/>
    <property type="match status" value="1"/>
</dbReference>
<feature type="coiled-coil region" evidence="2">
    <location>
        <begin position="101"/>
        <end position="135"/>
    </location>
</feature>
<accession>A0A7X0JM87</accession>
<proteinExistence type="inferred from homology"/>
<evidence type="ECO:0000259" key="4">
    <source>
        <dbReference type="Pfam" id="PF25989"/>
    </source>
</evidence>
<dbReference type="Proteomes" id="UP000585437">
    <property type="component" value="Unassembled WGS sequence"/>
</dbReference>
<dbReference type="EMBL" id="JACHBU010000007">
    <property type="protein sequence ID" value="MBB6510194.1"/>
    <property type="molecule type" value="Genomic_DNA"/>
</dbReference>
<dbReference type="Gene3D" id="1.10.287.470">
    <property type="entry name" value="Helix hairpin bin"/>
    <property type="match status" value="1"/>
</dbReference>
<protein>
    <submittedName>
        <fullName evidence="5">RND family efflux transporter MFP subunit</fullName>
    </submittedName>
</protein>
<reference evidence="5 6" key="1">
    <citation type="submission" date="2020-08" db="EMBL/GenBank/DDBJ databases">
        <title>The Agave Microbiome: Exploring the role of microbial communities in plant adaptations to desert environments.</title>
        <authorList>
            <person name="Partida-Martinez L.P."/>
        </authorList>
    </citation>
    <scope>NUCLEOTIDE SEQUENCE [LARGE SCALE GENOMIC DNA]</scope>
    <source>
        <strain evidence="5 6">AS3.12</strain>
    </source>
</reference>
<evidence type="ECO:0000313" key="6">
    <source>
        <dbReference type="Proteomes" id="UP000585437"/>
    </source>
</evidence>
<dbReference type="Gene3D" id="2.40.30.170">
    <property type="match status" value="1"/>
</dbReference>
<dbReference type="GO" id="GO:1990281">
    <property type="term" value="C:efflux pump complex"/>
    <property type="evidence" value="ECO:0007669"/>
    <property type="project" value="TreeGrafter"/>
</dbReference>
<feature type="signal peptide" evidence="3">
    <location>
        <begin position="1"/>
        <end position="27"/>
    </location>
</feature>
<dbReference type="InterPro" id="IPR058637">
    <property type="entry name" value="YknX-like_C"/>
</dbReference>
<dbReference type="NCBIfam" id="TIGR01730">
    <property type="entry name" value="RND_mfp"/>
    <property type="match status" value="1"/>
</dbReference>
<dbReference type="AlphaFoldDB" id="A0A7X0JM87"/>
<keyword evidence="6" id="KW-1185">Reference proteome</keyword>
<evidence type="ECO:0000256" key="2">
    <source>
        <dbReference type="SAM" id="Coils"/>
    </source>
</evidence>
<evidence type="ECO:0000256" key="1">
    <source>
        <dbReference type="ARBA" id="ARBA00009477"/>
    </source>
</evidence>
<sequence length="376" mass="39354">MLKTSHPLTTMALACVVCLAFTPAGRAQDATQTTAGAAALTVSVTKPEVSQWPVLIPASGRLAAWHEAVISAEVSGLRIIGINADVGATVKKGELLVQFDAETAQAELEQQQASVEQAKADLDQAVANADRARGLTGSGAISAQQTTEYLITERKSKAALASSKAALASAQLTLDRTKVYANDDGVISERSASLGKVVTAGDELFKLIRQNRIEWQAELPVKRLADVKEGTKAVIPTPLGDVRGEVRLVSPTSSTANGRVTVYVALQPAVGMPQPKTGILVSGNFEFSATDALTVPATAVTLRDGFSYAFVLNATDQPTVTRKRVETGRRQGDRVEIVSGIDTTEEVVVSGGAFLADGSVVRVVDTVAAAETEATK</sequence>
<dbReference type="PROSITE" id="PS51257">
    <property type="entry name" value="PROKAR_LIPOPROTEIN"/>
    <property type="match status" value="1"/>
</dbReference>
<keyword evidence="2" id="KW-0175">Coiled coil</keyword>
<dbReference type="PANTHER" id="PTHR30469">
    <property type="entry name" value="MULTIDRUG RESISTANCE PROTEIN MDTA"/>
    <property type="match status" value="1"/>
</dbReference>
<gene>
    <name evidence="5" type="ORF">F4695_003580</name>
</gene>
<comment type="similarity">
    <text evidence="1">Belongs to the membrane fusion protein (MFP) (TC 8.A.1) family.</text>
</comment>
<dbReference type="Gene3D" id="2.40.420.20">
    <property type="match status" value="1"/>
</dbReference>
<feature type="chain" id="PRO_5031574792" evidence="3">
    <location>
        <begin position="28"/>
        <end position="376"/>
    </location>
</feature>
<dbReference type="GO" id="GO:0015562">
    <property type="term" value="F:efflux transmembrane transporter activity"/>
    <property type="evidence" value="ECO:0007669"/>
    <property type="project" value="TreeGrafter"/>
</dbReference>
<evidence type="ECO:0000313" key="5">
    <source>
        <dbReference type="EMBL" id="MBB6510194.1"/>
    </source>
</evidence>
<comment type="caution">
    <text evidence="5">The sequence shown here is derived from an EMBL/GenBank/DDBJ whole genome shotgun (WGS) entry which is preliminary data.</text>
</comment>
<dbReference type="PANTHER" id="PTHR30469:SF15">
    <property type="entry name" value="HLYD FAMILY OF SECRETION PROTEINS"/>
    <property type="match status" value="1"/>
</dbReference>
<dbReference type="Gene3D" id="2.40.50.100">
    <property type="match status" value="1"/>
</dbReference>
<feature type="domain" description="YknX-like C-terminal permuted SH3-like" evidence="4">
    <location>
        <begin position="292"/>
        <end position="363"/>
    </location>
</feature>
<evidence type="ECO:0000256" key="3">
    <source>
        <dbReference type="SAM" id="SignalP"/>
    </source>
</evidence>
<name>A0A7X0JM87_9HYPH</name>